<evidence type="ECO:0000256" key="1">
    <source>
        <dbReference type="ARBA" id="ARBA00022679"/>
    </source>
</evidence>
<gene>
    <name evidence="5" type="ORF">JW592_20020</name>
</gene>
<dbReference type="InterPro" id="IPR000182">
    <property type="entry name" value="GNAT_dom"/>
</dbReference>
<organism evidence="5 6">
    <name type="scientific">Streptomyces spirodelae</name>
    <dbReference type="NCBI Taxonomy" id="2812904"/>
    <lineage>
        <taxon>Bacteria</taxon>
        <taxon>Bacillati</taxon>
        <taxon>Actinomycetota</taxon>
        <taxon>Actinomycetes</taxon>
        <taxon>Kitasatosporales</taxon>
        <taxon>Streptomycetaceae</taxon>
        <taxon>Streptomyces</taxon>
    </lineage>
</organism>
<accession>A0ABS3WXZ8</accession>
<dbReference type="Gene3D" id="3.40.630.30">
    <property type="match status" value="1"/>
</dbReference>
<dbReference type="RefSeq" id="WP_209266530.1">
    <property type="nucleotide sequence ID" value="NZ_JAFFZN010000018.1"/>
</dbReference>
<evidence type="ECO:0000259" key="4">
    <source>
        <dbReference type="PROSITE" id="PS51186"/>
    </source>
</evidence>
<dbReference type="CDD" id="cd04301">
    <property type="entry name" value="NAT_SF"/>
    <property type="match status" value="1"/>
</dbReference>
<sequence>MGELLRADEAVRIRRIADADWDAIAALERDAYAGLGLSEGRATLRSRAAASPGTCFALHVGARTAGYVLALPCPAFHFPDLTRAHSPATTRTGNLHLHDLVVAPALRRKGMAQHLLRHLARTARARGHRRISLVAVGGSDRFWAARGFAPYPGVVPPDSGYGTGALYMSQPVSPCLSRSSDPGAAPQRVPSSPHEVS</sequence>
<dbReference type="PROSITE" id="PS51186">
    <property type="entry name" value="GNAT"/>
    <property type="match status" value="1"/>
</dbReference>
<evidence type="ECO:0000313" key="6">
    <source>
        <dbReference type="Proteomes" id="UP001518976"/>
    </source>
</evidence>
<feature type="region of interest" description="Disordered" evidence="3">
    <location>
        <begin position="172"/>
        <end position="197"/>
    </location>
</feature>
<comment type="caution">
    <text evidence="5">The sequence shown here is derived from an EMBL/GenBank/DDBJ whole genome shotgun (WGS) entry which is preliminary data.</text>
</comment>
<dbReference type="Proteomes" id="UP001518976">
    <property type="component" value="Unassembled WGS sequence"/>
</dbReference>
<keyword evidence="6" id="KW-1185">Reference proteome</keyword>
<dbReference type="EMBL" id="JAFFZN010000018">
    <property type="protein sequence ID" value="MBO8187731.1"/>
    <property type="molecule type" value="Genomic_DNA"/>
</dbReference>
<name>A0ABS3WXZ8_9ACTN</name>
<feature type="domain" description="N-acetyltransferase" evidence="4">
    <location>
        <begin position="11"/>
        <end position="173"/>
    </location>
</feature>
<keyword evidence="2" id="KW-0012">Acyltransferase</keyword>
<evidence type="ECO:0000313" key="5">
    <source>
        <dbReference type="EMBL" id="MBO8187731.1"/>
    </source>
</evidence>
<dbReference type="SUPFAM" id="SSF55729">
    <property type="entry name" value="Acyl-CoA N-acyltransferases (Nat)"/>
    <property type="match status" value="1"/>
</dbReference>
<dbReference type="InterPro" id="IPR016181">
    <property type="entry name" value="Acyl_CoA_acyltransferase"/>
</dbReference>
<dbReference type="InterPro" id="IPR050832">
    <property type="entry name" value="Bact_Acetyltransf"/>
</dbReference>
<keyword evidence="1" id="KW-0808">Transferase</keyword>
<evidence type="ECO:0000256" key="2">
    <source>
        <dbReference type="ARBA" id="ARBA00023315"/>
    </source>
</evidence>
<reference evidence="5 6" key="1">
    <citation type="submission" date="2021-02" db="EMBL/GenBank/DDBJ databases">
        <title>Streptomyces spirodelae sp. nov., isolated from duckweed.</title>
        <authorList>
            <person name="Saimee Y."/>
            <person name="Duangmal K."/>
        </authorList>
    </citation>
    <scope>NUCLEOTIDE SEQUENCE [LARGE SCALE GENOMIC DNA]</scope>
    <source>
        <strain evidence="5 6">DW4-2</strain>
    </source>
</reference>
<dbReference type="PANTHER" id="PTHR43877">
    <property type="entry name" value="AMINOALKYLPHOSPHONATE N-ACETYLTRANSFERASE-RELATED-RELATED"/>
    <property type="match status" value="1"/>
</dbReference>
<protein>
    <submittedName>
        <fullName evidence="5">GNAT family N-acetyltransferase</fullName>
    </submittedName>
</protein>
<evidence type="ECO:0000256" key="3">
    <source>
        <dbReference type="SAM" id="MobiDB-lite"/>
    </source>
</evidence>
<proteinExistence type="predicted"/>
<dbReference type="Pfam" id="PF00583">
    <property type="entry name" value="Acetyltransf_1"/>
    <property type="match status" value="1"/>
</dbReference>